<dbReference type="Proteomes" id="UP000076715">
    <property type="component" value="Unassembled WGS sequence"/>
</dbReference>
<proteinExistence type="predicted"/>
<name>A0A162CQQ9_9FLAO</name>
<comment type="caution">
    <text evidence="1">The sequence shown here is derived from an EMBL/GenBank/DDBJ whole genome shotgun (WGS) entry which is preliminary data.</text>
</comment>
<dbReference type="AlphaFoldDB" id="A0A162CQQ9"/>
<sequence length="173" mass="19433">MASCVKDLDFDQSEDIVLTPIVELDFIFSKFDTNQFVDPSIDPAITVPEVEVDDTLNYDLLGSSFAVDNLERIELSFEFRNTIERDFVFEFGFLNEADQRIGPFFTLTANAGRGEGTTPVVTAETIVLDNATIRTLAPTKRLFSIIRVQNVNSGLRGILDVRSKGTYFINYDL</sequence>
<accession>A0A162CQQ9</accession>
<evidence type="ECO:0000313" key="2">
    <source>
        <dbReference type="Proteomes" id="UP000076715"/>
    </source>
</evidence>
<organism evidence="1 2">
    <name type="scientific">Aquimarina aggregata</name>
    <dbReference type="NCBI Taxonomy" id="1642818"/>
    <lineage>
        <taxon>Bacteria</taxon>
        <taxon>Pseudomonadati</taxon>
        <taxon>Bacteroidota</taxon>
        <taxon>Flavobacteriia</taxon>
        <taxon>Flavobacteriales</taxon>
        <taxon>Flavobacteriaceae</taxon>
        <taxon>Aquimarina</taxon>
    </lineage>
</organism>
<dbReference type="STRING" id="1642818.AWE51_07325"/>
<protein>
    <submittedName>
        <fullName evidence="1">Uncharacterized protein</fullName>
    </submittedName>
</protein>
<gene>
    <name evidence="1" type="ORF">AWE51_07325</name>
</gene>
<keyword evidence="2" id="KW-1185">Reference proteome</keyword>
<reference evidence="1 2" key="1">
    <citation type="submission" date="2016-01" db="EMBL/GenBank/DDBJ databases">
        <title>The draft genome sequence of Aquimarina sp. RZW4-3-2.</title>
        <authorList>
            <person name="Wang Y."/>
        </authorList>
    </citation>
    <scope>NUCLEOTIDE SEQUENCE [LARGE SCALE GENOMIC DNA]</scope>
    <source>
        <strain evidence="1 2">RZW4-3-2</strain>
    </source>
</reference>
<evidence type="ECO:0000313" key="1">
    <source>
        <dbReference type="EMBL" id="KZS40754.1"/>
    </source>
</evidence>
<dbReference type="EMBL" id="LQRT01000013">
    <property type="protein sequence ID" value="KZS40754.1"/>
    <property type="molecule type" value="Genomic_DNA"/>
</dbReference>